<dbReference type="CDD" id="cd13123">
    <property type="entry name" value="MATE_MurJ_like"/>
    <property type="match status" value="1"/>
</dbReference>
<evidence type="ECO:0000256" key="5">
    <source>
        <dbReference type="ARBA" id="ARBA00022984"/>
    </source>
</evidence>
<feature type="transmembrane region" description="Helical" evidence="8">
    <location>
        <begin position="23"/>
        <end position="45"/>
    </location>
</feature>
<organism evidence="9 10">
    <name type="scientific">Ilumatobacter coccineus (strain NBRC 103263 / KCTC 29153 / YM16-304)</name>
    <dbReference type="NCBI Taxonomy" id="1313172"/>
    <lineage>
        <taxon>Bacteria</taxon>
        <taxon>Bacillati</taxon>
        <taxon>Actinomycetota</taxon>
        <taxon>Acidimicrobiia</taxon>
        <taxon>Acidimicrobiales</taxon>
        <taxon>Ilumatobacteraceae</taxon>
        <taxon>Ilumatobacter</taxon>
    </lineage>
</organism>
<evidence type="ECO:0000256" key="8">
    <source>
        <dbReference type="SAM" id="Phobius"/>
    </source>
</evidence>
<keyword evidence="7 8" id="KW-0472">Membrane</keyword>
<dbReference type="PANTHER" id="PTHR47019">
    <property type="entry name" value="LIPID II FLIPPASE MURJ"/>
    <property type="match status" value="1"/>
</dbReference>
<feature type="transmembrane region" description="Helical" evidence="8">
    <location>
        <begin position="320"/>
        <end position="339"/>
    </location>
</feature>
<feature type="transmembrane region" description="Helical" evidence="8">
    <location>
        <begin position="51"/>
        <end position="72"/>
    </location>
</feature>
<keyword evidence="2" id="KW-1003">Cell membrane</keyword>
<dbReference type="Proteomes" id="UP000011863">
    <property type="component" value="Chromosome"/>
</dbReference>
<dbReference type="EMBL" id="AP012057">
    <property type="protein sequence ID" value="BAN02660.1"/>
    <property type="molecule type" value="Genomic_DNA"/>
</dbReference>
<dbReference type="GO" id="GO:0015648">
    <property type="term" value="F:lipid-linked peptidoglycan transporter activity"/>
    <property type="evidence" value="ECO:0007669"/>
    <property type="project" value="TreeGrafter"/>
</dbReference>
<proteinExistence type="predicted"/>
<feature type="transmembrane region" description="Helical" evidence="8">
    <location>
        <begin position="158"/>
        <end position="179"/>
    </location>
</feature>
<evidence type="ECO:0000256" key="4">
    <source>
        <dbReference type="ARBA" id="ARBA00022960"/>
    </source>
</evidence>
<dbReference type="KEGG" id="aym:YM304_23460"/>
<reference evidence="9 10" key="1">
    <citation type="journal article" date="2013" name="Int. J. Syst. Evol. Microbiol.">
        <title>Ilumatobacter nonamiense sp. nov. and Ilumatobacter coccineum sp. nov., isolated from seashore sand.</title>
        <authorList>
            <person name="Matsumoto A."/>
            <person name="Kasai H."/>
            <person name="Matsuo Y."/>
            <person name="Shizuri Y."/>
            <person name="Ichikawa N."/>
            <person name="Fujita N."/>
            <person name="Omura S."/>
            <person name="Takahashi Y."/>
        </authorList>
    </citation>
    <scope>NUCLEOTIDE SEQUENCE [LARGE SCALE GENOMIC DNA]</scope>
    <source>
        <strain evidence="10">NBRC 103263 / KCTC 29153 / YM16-304</strain>
    </source>
</reference>
<keyword evidence="5" id="KW-0573">Peptidoglycan synthesis</keyword>
<feature type="transmembrane region" description="Helical" evidence="8">
    <location>
        <begin position="84"/>
        <end position="110"/>
    </location>
</feature>
<dbReference type="AlphaFoldDB" id="A0A6C7E8B4"/>
<evidence type="ECO:0008006" key="11">
    <source>
        <dbReference type="Google" id="ProtNLM"/>
    </source>
</evidence>
<dbReference type="InterPro" id="IPR051050">
    <property type="entry name" value="Lipid_II_flippase_MurJ/MviN"/>
</dbReference>
<keyword evidence="6 8" id="KW-1133">Transmembrane helix</keyword>
<feature type="transmembrane region" description="Helical" evidence="8">
    <location>
        <begin position="403"/>
        <end position="432"/>
    </location>
</feature>
<dbReference type="GO" id="GO:0034204">
    <property type="term" value="P:lipid translocation"/>
    <property type="evidence" value="ECO:0007669"/>
    <property type="project" value="TreeGrafter"/>
</dbReference>
<dbReference type="GO" id="GO:0008360">
    <property type="term" value="P:regulation of cell shape"/>
    <property type="evidence" value="ECO:0007669"/>
    <property type="project" value="UniProtKB-KW"/>
</dbReference>
<evidence type="ECO:0000256" key="7">
    <source>
        <dbReference type="ARBA" id="ARBA00023136"/>
    </source>
</evidence>
<dbReference type="PANTHER" id="PTHR47019:SF1">
    <property type="entry name" value="LIPID II FLIPPASE MURJ"/>
    <property type="match status" value="1"/>
</dbReference>
<feature type="transmembrane region" description="Helical" evidence="8">
    <location>
        <begin position="274"/>
        <end position="299"/>
    </location>
</feature>
<name>A0A6C7E8B4_ILUCY</name>
<feature type="transmembrane region" description="Helical" evidence="8">
    <location>
        <begin position="241"/>
        <end position="262"/>
    </location>
</feature>
<dbReference type="NCBIfam" id="TIGR01695">
    <property type="entry name" value="murJ_mviN"/>
    <property type="match status" value="1"/>
</dbReference>
<keyword evidence="4" id="KW-0133">Cell shape</keyword>
<evidence type="ECO:0000313" key="9">
    <source>
        <dbReference type="EMBL" id="BAN02660.1"/>
    </source>
</evidence>
<accession>A0A6C7E8B4</accession>
<evidence type="ECO:0000256" key="1">
    <source>
        <dbReference type="ARBA" id="ARBA00004651"/>
    </source>
</evidence>
<evidence type="ECO:0000256" key="3">
    <source>
        <dbReference type="ARBA" id="ARBA00022692"/>
    </source>
</evidence>
<sequence>MSGLLKSNLVVAAGTALSRITGLLRVTALAAVLGDGALADAYILANESPNIVYELLVGGVLSATLVPLFTSFDANDDDESRNVVVTTSVALITLVTLIAVAAAPLVFGVFSVDVADNVDANLFRTVGTTLVRIFLIQILFYGLTGLANAYLNSRRQFFAAAWSPIVPNLIIIATLLSLPSPGEGGWQLTDVLDDTRLRLTLGFGATVGIAAMALILLPAARSAGLRPKFVWNLKHPAVRKLLSLSFWTLGFVTANIVALTVIRNLTEPGSSNAFAYFIGFTFFMLPHGLLGVSIATTFQPEMARAVARADKTAFISSASLGVRMTALLTIPAGVGLFVLRQPLIGLAVQNGEFGAEGSIASSRALAGFALGLGAFSVYMFVLRTFYAHQDTKTAFKVNLVENVINIVLAIVLVGSYGVLGLGASFAIAYGLSGLWVLQILSYKVPGFSVGEVLASIWKMIVAAAIMGESVWFITRNVGGNVGIDAVVRLGVGTIVGVVVYGVLLFAMEATELDALRRRFPRRSIPAKE</sequence>
<dbReference type="GO" id="GO:0009252">
    <property type="term" value="P:peptidoglycan biosynthetic process"/>
    <property type="evidence" value="ECO:0007669"/>
    <property type="project" value="UniProtKB-KW"/>
</dbReference>
<dbReference type="RefSeq" id="WP_015441907.1">
    <property type="nucleotide sequence ID" value="NC_020520.1"/>
</dbReference>
<dbReference type="OrthoDB" id="9786339at2"/>
<feature type="transmembrane region" description="Helical" evidence="8">
    <location>
        <begin position="485"/>
        <end position="507"/>
    </location>
</feature>
<protein>
    <recommendedName>
        <fullName evidence="11">Lipid II flippase MurJ</fullName>
    </recommendedName>
</protein>
<feature type="transmembrane region" description="Helical" evidence="8">
    <location>
        <begin position="452"/>
        <end position="473"/>
    </location>
</feature>
<feature type="transmembrane region" description="Helical" evidence="8">
    <location>
        <begin position="199"/>
        <end position="220"/>
    </location>
</feature>
<dbReference type="Pfam" id="PF03023">
    <property type="entry name" value="MurJ"/>
    <property type="match status" value="1"/>
</dbReference>
<dbReference type="InterPro" id="IPR004268">
    <property type="entry name" value="MurJ"/>
</dbReference>
<feature type="transmembrane region" description="Helical" evidence="8">
    <location>
        <begin position="359"/>
        <end position="382"/>
    </location>
</feature>
<evidence type="ECO:0000313" key="10">
    <source>
        <dbReference type="Proteomes" id="UP000011863"/>
    </source>
</evidence>
<evidence type="ECO:0000256" key="2">
    <source>
        <dbReference type="ARBA" id="ARBA00022475"/>
    </source>
</evidence>
<evidence type="ECO:0000256" key="6">
    <source>
        <dbReference type="ARBA" id="ARBA00022989"/>
    </source>
</evidence>
<comment type="subcellular location">
    <subcellularLocation>
        <location evidence="1">Cell membrane</location>
        <topology evidence="1">Multi-pass membrane protein</topology>
    </subcellularLocation>
</comment>
<feature type="transmembrane region" description="Helical" evidence="8">
    <location>
        <begin position="130"/>
        <end position="151"/>
    </location>
</feature>
<keyword evidence="3 8" id="KW-0812">Transmembrane</keyword>
<gene>
    <name evidence="9" type="ORF">YM304_23460</name>
</gene>
<keyword evidence="10" id="KW-1185">Reference proteome</keyword>
<dbReference type="PRINTS" id="PR01806">
    <property type="entry name" value="VIRFACTRMVIN"/>
</dbReference>
<dbReference type="GO" id="GO:0005886">
    <property type="term" value="C:plasma membrane"/>
    <property type="evidence" value="ECO:0007669"/>
    <property type="project" value="UniProtKB-SubCell"/>
</dbReference>